<evidence type="ECO:0000256" key="3">
    <source>
        <dbReference type="ARBA" id="ARBA00023242"/>
    </source>
</evidence>
<gene>
    <name evidence="5" type="ORF">M422DRAFT_34110</name>
</gene>
<dbReference type="OrthoDB" id="188186at2759"/>
<accession>A0A0C9VHB5</accession>
<feature type="compositionally biased region" description="Polar residues" evidence="4">
    <location>
        <begin position="1"/>
        <end position="17"/>
    </location>
</feature>
<comment type="subcellular location">
    <subcellularLocation>
        <location evidence="1">Nucleus</location>
    </subcellularLocation>
</comment>
<comment type="similarity">
    <text evidence="2">Belongs to the replication factor A protein 3 family.</text>
</comment>
<evidence type="ECO:0000313" key="6">
    <source>
        <dbReference type="Proteomes" id="UP000054279"/>
    </source>
</evidence>
<name>A0A0C9VHB5_SPHS4</name>
<dbReference type="GO" id="GO:0006260">
    <property type="term" value="P:DNA replication"/>
    <property type="evidence" value="ECO:0007669"/>
    <property type="project" value="InterPro"/>
</dbReference>
<dbReference type="SUPFAM" id="SSF50249">
    <property type="entry name" value="Nucleic acid-binding proteins"/>
    <property type="match status" value="1"/>
</dbReference>
<dbReference type="InterPro" id="IPR013970">
    <property type="entry name" value="Rfa2"/>
</dbReference>
<proteinExistence type="inferred from homology"/>
<dbReference type="GO" id="GO:0031981">
    <property type="term" value="C:nuclear lumen"/>
    <property type="evidence" value="ECO:0007669"/>
    <property type="project" value="UniProtKB-ARBA"/>
</dbReference>
<evidence type="ECO:0000256" key="1">
    <source>
        <dbReference type="ARBA" id="ARBA00004123"/>
    </source>
</evidence>
<evidence type="ECO:0008006" key="7">
    <source>
        <dbReference type="Google" id="ProtNLM"/>
    </source>
</evidence>
<dbReference type="EMBL" id="KN837175">
    <property type="protein sequence ID" value="KIJ36746.1"/>
    <property type="molecule type" value="Genomic_DNA"/>
</dbReference>
<sequence length="107" mass="11623">MSTTGTEHQTPHTNSARLGNHIGRTLQGDSAIVRASDGGEVKVKLSVAGSLSDNFVEIVGKVEEANVLTMLASTDLGSDFTDKDLENYERAVEMSENAKFRHLFQNQ</sequence>
<organism evidence="5 6">
    <name type="scientific">Sphaerobolus stellatus (strain SS14)</name>
    <dbReference type="NCBI Taxonomy" id="990650"/>
    <lineage>
        <taxon>Eukaryota</taxon>
        <taxon>Fungi</taxon>
        <taxon>Dikarya</taxon>
        <taxon>Basidiomycota</taxon>
        <taxon>Agaricomycotina</taxon>
        <taxon>Agaricomycetes</taxon>
        <taxon>Phallomycetidae</taxon>
        <taxon>Geastrales</taxon>
        <taxon>Sphaerobolaceae</taxon>
        <taxon>Sphaerobolus</taxon>
    </lineage>
</organism>
<dbReference type="GO" id="GO:0006310">
    <property type="term" value="P:DNA recombination"/>
    <property type="evidence" value="ECO:0007669"/>
    <property type="project" value="InterPro"/>
</dbReference>
<evidence type="ECO:0000313" key="5">
    <source>
        <dbReference type="EMBL" id="KIJ36746.1"/>
    </source>
</evidence>
<reference evidence="5 6" key="1">
    <citation type="submission" date="2014-06" db="EMBL/GenBank/DDBJ databases">
        <title>Evolutionary Origins and Diversification of the Mycorrhizal Mutualists.</title>
        <authorList>
            <consortium name="DOE Joint Genome Institute"/>
            <consortium name="Mycorrhizal Genomics Consortium"/>
            <person name="Kohler A."/>
            <person name="Kuo A."/>
            <person name="Nagy L.G."/>
            <person name="Floudas D."/>
            <person name="Copeland A."/>
            <person name="Barry K.W."/>
            <person name="Cichocki N."/>
            <person name="Veneault-Fourrey C."/>
            <person name="LaButti K."/>
            <person name="Lindquist E.A."/>
            <person name="Lipzen A."/>
            <person name="Lundell T."/>
            <person name="Morin E."/>
            <person name="Murat C."/>
            <person name="Riley R."/>
            <person name="Ohm R."/>
            <person name="Sun H."/>
            <person name="Tunlid A."/>
            <person name="Henrissat B."/>
            <person name="Grigoriev I.V."/>
            <person name="Hibbett D.S."/>
            <person name="Martin F."/>
        </authorList>
    </citation>
    <scope>NUCLEOTIDE SEQUENCE [LARGE SCALE GENOMIC DNA]</scope>
    <source>
        <strain evidence="5 6">SS14</strain>
    </source>
</reference>
<dbReference type="Gene3D" id="2.40.50.140">
    <property type="entry name" value="Nucleic acid-binding proteins"/>
    <property type="match status" value="1"/>
</dbReference>
<dbReference type="GO" id="GO:0006281">
    <property type="term" value="P:DNA repair"/>
    <property type="evidence" value="ECO:0007669"/>
    <property type="project" value="InterPro"/>
</dbReference>
<dbReference type="Pfam" id="PF08661">
    <property type="entry name" value="Rep_fac-A_3"/>
    <property type="match status" value="1"/>
</dbReference>
<evidence type="ECO:0000256" key="4">
    <source>
        <dbReference type="SAM" id="MobiDB-lite"/>
    </source>
</evidence>
<dbReference type="InterPro" id="IPR012340">
    <property type="entry name" value="NA-bd_OB-fold"/>
</dbReference>
<protein>
    <recommendedName>
        <fullName evidence="7">Replication factor A protein 3</fullName>
    </recommendedName>
</protein>
<dbReference type="AlphaFoldDB" id="A0A0C9VHB5"/>
<dbReference type="GO" id="GO:0003677">
    <property type="term" value="F:DNA binding"/>
    <property type="evidence" value="ECO:0007669"/>
    <property type="project" value="InterPro"/>
</dbReference>
<keyword evidence="6" id="KW-1185">Reference proteome</keyword>
<dbReference type="Proteomes" id="UP000054279">
    <property type="component" value="Unassembled WGS sequence"/>
</dbReference>
<feature type="region of interest" description="Disordered" evidence="4">
    <location>
        <begin position="1"/>
        <end position="22"/>
    </location>
</feature>
<keyword evidence="3" id="KW-0539">Nucleus</keyword>
<dbReference type="HOGENOM" id="CLU_141922_1_1_1"/>
<evidence type="ECO:0000256" key="2">
    <source>
        <dbReference type="ARBA" id="ARBA00009761"/>
    </source>
</evidence>